<dbReference type="RefSeq" id="WP_117394245.1">
    <property type="nucleotide sequence ID" value="NZ_QWDC01000007.1"/>
</dbReference>
<dbReference type="AlphaFoldDB" id="A0A372NM24"/>
<evidence type="ECO:0000313" key="2">
    <source>
        <dbReference type="Proteomes" id="UP000264217"/>
    </source>
</evidence>
<dbReference type="Proteomes" id="UP000264217">
    <property type="component" value="Unassembled WGS sequence"/>
</dbReference>
<name>A0A372NM24_9SPHI</name>
<sequence length="77" mass="8661">MAEEIITTVISADGVSQTCVLKEKVNNGNGQLIYRFRNRDIGVEYLLTKEGTGWRSLNPGEIHQPIFHHLCSFAETL</sequence>
<protein>
    <submittedName>
        <fullName evidence="1">Uncharacterized protein</fullName>
    </submittedName>
</protein>
<accession>A0A372NM24</accession>
<keyword evidence="2" id="KW-1185">Reference proteome</keyword>
<evidence type="ECO:0000313" key="1">
    <source>
        <dbReference type="EMBL" id="RFZ89991.1"/>
    </source>
</evidence>
<reference evidence="1 2" key="1">
    <citation type="submission" date="2018-08" db="EMBL/GenBank/DDBJ databases">
        <title>Mucilaginibacter sp. MYSH2.</title>
        <authorList>
            <person name="Seo T."/>
        </authorList>
    </citation>
    <scope>NUCLEOTIDE SEQUENCE [LARGE SCALE GENOMIC DNA]</scope>
    <source>
        <strain evidence="1 2">MYSH2</strain>
    </source>
</reference>
<dbReference type="EMBL" id="QWDC01000007">
    <property type="protein sequence ID" value="RFZ89991.1"/>
    <property type="molecule type" value="Genomic_DNA"/>
</dbReference>
<organism evidence="1 2">
    <name type="scientific">Mucilaginibacter conchicola</name>
    <dbReference type="NCBI Taxonomy" id="2303333"/>
    <lineage>
        <taxon>Bacteria</taxon>
        <taxon>Pseudomonadati</taxon>
        <taxon>Bacteroidota</taxon>
        <taxon>Sphingobacteriia</taxon>
        <taxon>Sphingobacteriales</taxon>
        <taxon>Sphingobacteriaceae</taxon>
        <taxon>Mucilaginibacter</taxon>
    </lineage>
</organism>
<proteinExistence type="predicted"/>
<comment type="caution">
    <text evidence="1">The sequence shown here is derived from an EMBL/GenBank/DDBJ whole genome shotgun (WGS) entry which is preliminary data.</text>
</comment>
<dbReference type="OrthoDB" id="798828at2"/>
<gene>
    <name evidence="1" type="ORF">D0C36_23835</name>
</gene>